<feature type="region of interest" description="Disordered" evidence="1">
    <location>
        <begin position="104"/>
        <end position="126"/>
    </location>
</feature>
<dbReference type="InterPro" id="IPR045436">
    <property type="entry name" value="DUF6507"/>
</dbReference>
<evidence type="ECO:0000256" key="1">
    <source>
        <dbReference type="SAM" id="MobiDB-lite"/>
    </source>
</evidence>
<accession>A0A1H1ESX8</accession>
<dbReference type="RefSeq" id="WP_074701194.1">
    <property type="nucleotide sequence ID" value="NZ_CP018863.1"/>
</dbReference>
<dbReference type="KEGG" id="acry:AC20117_02090"/>
<dbReference type="AlphaFoldDB" id="A0A1H1ESX8"/>
<keyword evidence="3" id="KW-1185">Reference proteome</keyword>
<evidence type="ECO:0000313" key="2">
    <source>
        <dbReference type="EMBL" id="SDQ91832.1"/>
    </source>
</evidence>
<dbReference type="Pfam" id="PF20117">
    <property type="entry name" value="DUF6507"/>
    <property type="match status" value="1"/>
</dbReference>
<dbReference type="Proteomes" id="UP000181917">
    <property type="component" value="Unassembled WGS sequence"/>
</dbReference>
<protein>
    <recommendedName>
        <fullName evidence="4">Phasin protein</fullName>
    </recommendedName>
</protein>
<dbReference type="OrthoDB" id="4946473at2"/>
<reference evidence="2 3" key="1">
    <citation type="submission" date="2016-10" db="EMBL/GenBank/DDBJ databases">
        <authorList>
            <person name="de Groot N.N."/>
        </authorList>
    </citation>
    <scope>NUCLEOTIDE SEQUENCE [LARGE SCALE GENOMIC DNA]</scope>
    <source>
        <strain evidence="2 3">DSM 20117</strain>
    </source>
</reference>
<dbReference type="STRING" id="37928.SAMN04489742_3076"/>
<evidence type="ECO:0008006" key="4">
    <source>
        <dbReference type="Google" id="ProtNLM"/>
    </source>
</evidence>
<organism evidence="2 3">
    <name type="scientific">Crystallibacter crystallopoietes</name>
    <dbReference type="NCBI Taxonomy" id="37928"/>
    <lineage>
        <taxon>Bacteria</taxon>
        <taxon>Bacillati</taxon>
        <taxon>Actinomycetota</taxon>
        <taxon>Actinomycetes</taxon>
        <taxon>Micrococcales</taxon>
        <taxon>Micrococcaceae</taxon>
        <taxon>Crystallibacter</taxon>
    </lineage>
</organism>
<name>A0A1H1ESX8_9MICC</name>
<dbReference type="EMBL" id="FNKH01000002">
    <property type="protein sequence ID" value="SDQ91832.1"/>
    <property type="molecule type" value="Genomic_DNA"/>
</dbReference>
<sequence>MAADWDIESATIQSIICKVQTQTEKYADLFVEFGAEVSSIMEASKSQIIGEALVGLSEEKLQAAMTQVQGRSAQALNSTSTAVNAIITGDQTMEQNVRAAQDTANNAYIPEPAPAPHRNGPVPQAV</sequence>
<proteinExistence type="predicted"/>
<gene>
    <name evidence="2" type="ORF">SAMN04489742_3076</name>
</gene>
<evidence type="ECO:0000313" key="3">
    <source>
        <dbReference type="Proteomes" id="UP000181917"/>
    </source>
</evidence>